<protein>
    <submittedName>
        <fullName evidence="2">Carbon-nitrogen hydrolase</fullName>
    </submittedName>
</protein>
<sequence length="336" mass="37116">MRSTFKLLVPFVLGAVALATYLVWTQDRRSGPLLSDLRTLPIESEGTPGDAGNLLAIEVKLLPADYQSRERLHLRFATYLEQARAAGLLNEKTIVVLPEHVGTGLFALGERAEVQQARSLRDAMQWTALGNPWKFLRALLDNQSKDRRTEAVLRIKAGRMAEDYQTIFGGLARDYAVTLVAGSIVLPEPHLQRQRLHVGTGPLRQVSLTFDHQGQPIGPLQYKYALSRYERRYSEAPGNRRAVTLDTAAGRLAVALGCDGYRQAPPEDADFIVMPGALAVPESSCPDALEPAGATPRLEVRTLGLPWNLVGSPRQPARHRHGPPVQLHNLWLPTRP</sequence>
<dbReference type="RefSeq" id="WP_253163435.1">
    <property type="nucleotide sequence ID" value="NZ_DAMAGG010000016.1"/>
</dbReference>
<gene>
    <name evidence="2" type="ORF">NJF43_13395</name>
</gene>
<dbReference type="Proteomes" id="UP001165292">
    <property type="component" value="Unassembled WGS sequence"/>
</dbReference>
<name>A0AA41WMR3_9GAMM</name>
<dbReference type="Gene3D" id="3.60.110.10">
    <property type="entry name" value="Carbon-nitrogen hydrolase"/>
    <property type="match status" value="1"/>
</dbReference>
<proteinExistence type="predicted"/>
<evidence type="ECO:0000256" key="1">
    <source>
        <dbReference type="SAM" id="MobiDB-lite"/>
    </source>
</evidence>
<reference evidence="2" key="1">
    <citation type="submission" date="2022-06" db="EMBL/GenBank/DDBJ databases">
        <title>Detection of beta-lactamases in bacteria of animal origin.</title>
        <authorList>
            <person name="Mlynarcik P."/>
            <person name="Zdarska V."/>
            <person name="Chudobova H."/>
            <person name="Prochazkova P."/>
            <person name="Hricova K."/>
            <person name="Mezerova K."/>
            <person name="Bardon J."/>
            <person name="Dolejska M."/>
            <person name="Sukkar I."/>
            <person name="Kolar M."/>
        </authorList>
    </citation>
    <scope>NUCLEOTIDE SEQUENCE</scope>
    <source>
        <strain evidence="2">S 300-3</strain>
    </source>
</reference>
<dbReference type="EMBL" id="JAMYBS010000015">
    <property type="protein sequence ID" value="MCO7545750.1"/>
    <property type="molecule type" value="Genomic_DNA"/>
</dbReference>
<dbReference type="AlphaFoldDB" id="A0AA41WMR3"/>
<evidence type="ECO:0000313" key="2">
    <source>
        <dbReference type="EMBL" id="MCO7545750.1"/>
    </source>
</evidence>
<comment type="caution">
    <text evidence="2">The sequence shown here is derived from an EMBL/GenBank/DDBJ whole genome shotgun (WGS) entry which is preliminary data.</text>
</comment>
<evidence type="ECO:0000313" key="3">
    <source>
        <dbReference type="Proteomes" id="UP001165292"/>
    </source>
</evidence>
<dbReference type="GO" id="GO:0016787">
    <property type="term" value="F:hydrolase activity"/>
    <property type="evidence" value="ECO:0007669"/>
    <property type="project" value="UniProtKB-KW"/>
</dbReference>
<dbReference type="InterPro" id="IPR036526">
    <property type="entry name" value="C-N_Hydrolase_sf"/>
</dbReference>
<dbReference type="SUPFAM" id="SSF56317">
    <property type="entry name" value="Carbon-nitrogen hydrolase"/>
    <property type="match status" value="1"/>
</dbReference>
<organism evidence="2 3">
    <name type="scientific">Stutzerimonas nitrititolerans</name>
    <dbReference type="NCBI Taxonomy" id="2482751"/>
    <lineage>
        <taxon>Bacteria</taxon>
        <taxon>Pseudomonadati</taxon>
        <taxon>Pseudomonadota</taxon>
        <taxon>Gammaproteobacteria</taxon>
        <taxon>Pseudomonadales</taxon>
        <taxon>Pseudomonadaceae</taxon>
        <taxon>Stutzerimonas</taxon>
    </lineage>
</organism>
<accession>A0AA41WMR3</accession>
<feature type="region of interest" description="Disordered" evidence="1">
    <location>
        <begin position="313"/>
        <end position="336"/>
    </location>
</feature>
<keyword evidence="2" id="KW-0378">Hydrolase</keyword>